<evidence type="ECO:0000256" key="6">
    <source>
        <dbReference type="ARBA" id="ARBA00022683"/>
    </source>
</evidence>
<reference evidence="10" key="1">
    <citation type="submission" date="2016-10" db="EMBL/GenBank/DDBJ databases">
        <authorList>
            <person name="Varghese N."/>
            <person name="Submissions S."/>
        </authorList>
    </citation>
    <scope>NUCLEOTIDE SEQUENCE [LARGE SCALE GENOMIC DNA]</scope>
    <source>
        <strain evidence="10">NLAE-zl-G277</strain>
    </source>
</reference>
<dbReference type="RefSeq" id="WP_092370557.1">
    <property type="nucleotide sequence ID" value="NZ_DAINWJ010000273.1"/>
</dbReference>
<keyword evidence="6" id="KW-0598">Phosphotransferase system</keyword>
<comment type="subcellular location">
    <subcellularLocation>
        <location evidence="1">Cytoplasm</location>
    </subcellularLocation>
</comment>
<dbReference type="GO" id="GO:0008982">
    <property type="term" value="F:protein-N(PI)-phosphohistidine-sugar phosphotransferase activity"/>
    <property type="evidence" value="ECO:0007669"/>
    <property type="project" value="InterPro"/>
</dbReference>
<dbReference type="AlphaFoldDB" id="A0A1I0K0B8"/>
<evidence type="ECO:0000313" key="9">
    <source>
        <dbReference type="EMBL" id="SEU16608.1"/>
    </source>
</evidence>
<dbReference type="PROSITE" id="PS51101">
    <property type="entry name" value="PTS_EIIB_TYPE_4"/>
    <property type="match status" value="1"/>
</dbReference>
<feature type="domain" description="PTS EIIB type-4" evidence="8">
    <location>
        <begin position="1"/>
        <end position="158"/>
    </location>
</feature>
<keyword evidence="3" id="KW-0963">Cytoplasm</keyword>
<evidence type="ECO:0000259" key="8">
    <source>
        <dbReference type="PROSITE" id="PS51101"/>
    </source>
</evidence>
<evidence type="ECO:0000256" key="4">
    <source>
        <dbReference type="ARBA" id="ARBA00022597"/>
    </source>
</evidence>
<evidence type="ECO:0000256" key="5">
    <source>
        <dbReference type="ARBA" id="ARBA00022679"/>
    </source>
</evidence>
<dbReference type="GO" id="GO:0005737">
    <property type="term" value="C:cytoplasm"/>
    <property type="evidence" value="ECO:0007669"/>
    <property type="project" value="UniProtKB-SubCell"/>
</dbReference>
<keyword evidence="5" id="KW-0808">Transferase</keyword>
<dbReference type="GeneID" id="93281088"/>
<dbReference type="GO" id="GO:0009401">
    <property type="term" value="P:phosphoenolpyruvate-dependent sugar phosphotransferase system"/>
    <property type="evidence" value="ECO:0007669"/>
    <property type="project" value="UniProtKB-KW"/>
</dbReference>
<name>A0A1I0K0B8_9FIRM</name>
<sequence>MKIVMCRVDERLVHGQVIASWSKILSIRQILVIDDQLAKDSFMGTVLAMAAPSGVKVELVSVDEAVRRIQKDGTQDGVNTMLLFKGPQCALALVEKGVEIRELNIGNMGAGPSRKAISRNVYASASEVEIFKKLLDMGIDVYLQMVQQENRVSIATKL</sequence>
<dbReference type="Pfam" id="PF03830">
    <property type="entry name" value="PTSIIB_sorb"/>
    <property type="match status" value="1"/>
</dbReference>
<keyword evidence="2" id="KW-0813">Transport</keyword>
<proteinExistence type="predicted"/>
<organism evidence="9 10">
    <name type="scientific">Enterocloster lavalensis</name>
    <dbReference type="NCBI Taxonomy" id="460384"/>
    <lineage>
        <taxon>Bacteria</taxon>
        <taxon>Bacillati</taxon>
        <taxon>Bacillota</taxon>
        <taxon>Clostridia</taxon>
        <taxon>Lachnospirales</taxon>
        <taxon>Lachnospiraceae</taxon>
        <taxon>Enterocloster</taxon>
    </lineage>
</organism>
<dbReference type="SUPFAM" id="SSF52728">
    <property type="entry name" value="PTS IIb component"/>
    <property type="match status" value="1"/>
</dbReference>
<dbReference type="STRING" id="460384.SAMN05216313_14021"/>
<evidence type="ECO:0000256" key="7">
    <source>
        <dbReference type="ARBA" id="ARBA00022777"/>
    </source>
</evidence>
<evidence type="ECO:0000256" key="2">
    <source>
        <dbReference type="ARBA" id="ARBA00022448"/>
    </source>
</evidence>
<keyword evidence="4" id="KW-0762">Sugar transport</keyword>
<dbReference type="Proteomes" id="UP000198508">
    <property type="component" value="Unassembled WGS sequence"/>
</dbReference>
<dbReference type="InterPro" id="IPR004720">
    <property type="entry name" value="PTS_IIB_sorbose-sp"/>
</dbReference>
<keyword evidence="7" id="KW-0418">Kinase</keyword>
<keyword evidence="10" id="KW-1185">Reference proteome</keyword>
<evidence type="ECO:0000256" key="3">
    <source>
        <dbReference type="ARBA" id="ARBA00022490"/>
    </source>
</evidence>
<dbReference type="EMBL" id="FOIM01000040">
    <property type="protein sequence ID" value="SEU16608.1"/>
    <property type="molecule type" value="Genomic_DNA"/>
</dbReference>
<protein>
    <submittedName>
        <fullName evidence="9">PTS system, mannose-specific IIB component</fullName>
    </submittedName>
</protein>
<gene>
    <name evidence="9" type="ORF">SAMN05216313_14021</name>
</gene>
<evidence type="ECO:0000256" key="1">
    <source>
        <dbReference type="ARBA" id="ARBA00004496"/>
    </source>
</evidence>
<dbReference type="InterPro" id="IPR036667">
    <property type="entry name" value="PTS_IIB_sorbose-sp_sf"/>
</dbReference>
<evidence type="ECO:0000313" key="10">
    <source>
        <dbReference type="Proteomes" id="UP000198508"/>
    </source>
</evidence>
<accession>A0A1I0K0B8</accession>
<dbReference type="Gene3D" id="3.40.35.10">
    <property type="entry name" value="Phosphotransferase system, sorbose subfamily IIB component"/>
    <property type="match status" value="1"/>
</dbReference>
<dbReference type="GO" id="GO:0016301">
    <property type="term" value="F:kinase activity"/>
    <property type="evidence" value="ECO:0007669"/>
    <property type="project" value="UniProtKB-KW"/>
</dbReference>